<gene>
    <name evidence="2" type="ORF">QBC42DRAFT_284669</name>
</gene>
<feature type="compositionally biased region" description="Basic residues" evidence="1">
    <location>
        <begin position="336"/>
        <end position="346"/>
    </location>
</feature>
<dbReference type="GO" id="GO:0008270">
    <property type="term" value="F:zinc ion binding"/>
    <property type="evidence" value="ECO:0007669"/>
    <property type="project" value="InterPro"/>
</dbReference>
<feature type="region of interest" description="Disordered" evidence="1">
    <location>
        <begin position="302"/>
        <end position="367"/>
    </location>
</feature>
<evidence type="ECO:0008006" key="4">
    <source>
        <dbReference type="Google" id="ProtNLM"/>
    </source>
</evidence>
<evidence type="ECO:0000313" key="3">
    <source>
        <dbReference type="Proteomes" id="UP001321749"/>
    </source>
</evidence>
<accession>A0AAV9HTY0</accession>
<name>A0AAV9HTY0_9PEZI</name>
<comment type="caution">
    <text evidence="2">The sequence shown here is derived from an EMBL/GenBank/DDBJ whole genome shotgun (WGS) entry which is preliminary data.</text>
</comment>
<dbReference type="GO" id="GO:0003676">
    <property type="term" value="F:nucleic acid binding"/>
    <property type="evidence" value="ECO:0007669"/>
    <property type="project" value="InterPro"/>
</dbReference>
<dbReference type="InterPro" id="IPR036875">
    <property type="entry name" value="Znf_CCHC_sf"/>
</dbReference>
<protein>
    <recommendedName>
        <fullName evidence="4">CCHC-type domain-containing protein</fullName>
    </recommendedName>
</protein>
<dbReference type="Proteomes" id="UP001321749">
    <property type="component" value="Unassembled WGS sequence"/>
</dbReference>
<feature type="compositionally biased region" description="Basic and acidic residues" evidence="1">
    <location>
        <begin position="310"/>
        <end position="335"/>
    </location>
</feature>
<dbReference type="EMBL" id="MU864950">
    <property type="protein sequence ID" value="KAK4464284.1"/>
    <property type="molecule type" value="Genomic_DNA"/>
</dbReference>
<dbReference type="SUPFAM" id="SSF57756">
    <property type="entry name" value="Retrovirus zinc finger-like domains"/>
    <property type="match status" value="1"/>
</dbReference>
<reference evidence="2" key="1">
    <citation type="journal article" date="2023" name="Mol. Phylogenet. Evol.">
        <title>Genome-scale phylogeny and comparative genomics of the fungal order Sordariales.</title>
        <authorList>
            <person name="Hensen N."/>
            <person name="Bonometti L."/>
            <person name="Westerberg I."/>
            <person name="Brannstrom I.O."/>
            <person name="Guillou S."/>
            <person name="Cros-Aarteil S."/>
            <person name="Calhoun S."/>
            <person name="Haridas S."/>
            <person name="Kuo A."/>
            <person name="Mondo S."/>
            <person name="Pangilinan J."/>
            <person name="Riley R."/>
            <person name="LaButti K."/>
            <person name="Andreopoulos B."/>
            <person name="Lipzen A."/>
            <person name="Chen C."/>
            <person name="Yan M."/>
            <person name="Daum C."/>
            <person name="Ng V."/>
            <person name="Clum A."/>
            <person name="Steindorff A."/>
            <person name="Ohm R.A."/>
            <person name="Martin F."/>
            <person name="Silar P."/>
            <person name="Natvig D.O."/>
            <person name="Lalanne C."/>
            <person name="Gautier V."/>
            <person name="Ament-Velasquez S.L."/>
            <person name="Kruys A."/>
            <person name="Hutchinson M.I."/>
            <person name="Powell A.J."/>
            <person name="Barry K."/>
            <person name="Miller A.N."/>
            <person name="Grigoriev I.V."/>
            <person name="Debuchy R."/>
            <person name="Gladieux P."/>
            <person name="Hiltunen Thoren M."/>
            <person name="Johannesson H."/>
        </authorList>
    </citation>
    <scope>NUCLEOTIDE SEQUENCE</scope>
    <source>
        <strain evidence="2">PSN324</strain>
    </source>
</reference>
<reference evidence="2" key="2">
    <citation type="submission" date="2023-06" db="EMBL/GenBank/DDBJ databases">
        <authorList>
            <consortium name="Lawrence Berkeley National Laboratory"/>
            <person name="Mondo S.J."/>
            <person name="Hensen N."/>
            <person name="Bonometti L."/>
            <person name="Westerberg I."/>
            <person name="Brannstrom I.O."/>
            <person name="Guillou S."/>
            <person name="Cros-Aarteil S."/>
            <person name="Calhoun S."/>
            <person name="Haridas S."/>
            <person name="Kuo A."/>
            <person name="Pangilinan J."/>
            <person name="Riley R."/>
            <person name="Labutti K."/>
            <person name="Andreopoulos B."/>
            <person name="Lipzen A."/>
            <person name="Chen C."/>
            <person name="Yanf M."/>
            <person name="Daum C."/>
            <person name="Ng V."/>
            <person name="Clum A."/>
            <person name="Steindorff A."/>
            <person name="Ohm R."/>
            <person name="Martin F."/>
            <person name="Silar P."/>
            <person name="Natvig D."/>
            <person name="Lalanne C."/>
            <person name="Gautier V."/>
            <person name="Ament-Velasquez S.L."/>
            <person name="Kruys A."/>
            <person name="Hutchinson M.I."/>
            <person name="Powell A.J."/>
            <person name="Barry K."/>
            <person name="Miller A.N."/>
            <person name="Grigoriev I.V."/>
            <person name="Debuchy R."/>
            <person name="Gladieux P."/>
            <person name="Thoren M.H."/>
            <person name="Johannesson H."/>
        </authorList>
    </citation>
    <scope>NUCLEOTIDE SEQUENCE</scope>
    <source>
        <strain evidence="2">PSN324</strain>
    </source>
</reference>
<feature type="compositionally biased region" description="Basic residues" evidence="1">
    <location>
        <begin position="358"/>
        <end position="367"/>
    </location>
</feature>
<sequence length="367" mass="41653">MERVPTIVDIYLPIDVYQGNHTIRVHPLGDGSPASIVVRDQRAERPLEILPPVHSSVASSTTPYERPFGGTPAPAPRDRSALRNSSVIGTEPEDREPSAISISRSDESGESKIHVKIEEEANTAQPPPAAMDGNKPTCANCRRVGHKLSQCIKSGRRGYVRGCPVCEVSSHTIELCPRNPTEDELWPLIGPGRARKPPIGGGIFINGTLRTWSAMAVDREPLPPGSYPWSHGFAKKWAKAKPDMWKTFDYSMDNASLPVNRATYGIWNVRKMEDQWKARVDRIEQRKLEMYMEGERQQQQQQLKLQLAKEQQKQEQENQDHEKQDISNNKDENIKKAKKPKKKKRKEREEDNYESSRSHKSKKPKQN</sequence>
<keyword evidence="3" id="KW-1185">Reference proteome</keyword>
<proteinExistence type="predicted"/>
<organism evidence="2 3">
    <name type="scientific">Cladorrhinum samala</name>
    <dbReference type="NCBI Taxonomy" id="585594"/>
    <lineage>
        <taxon>Eukaryota</taxon>
        <taxon>Fungi</taxon>
        <taxon>Dikarya</taxon>
        <taxon>Ascomycota</taxon>
        <taxon>Pezizomycotina</taxon>
        <taxon>Sordariomycetes</taxon>
        <taxon>Sordariomycetidae</taxon>
        <taxon>Sordariales</taxon>
        <taxon>Podosporaceae</taxon>
        <taxon>Cladorrhinum</taxon>
    </lineage>
</organism>
<feature type="region of interest" description="Disordered" evidence="1">
    <location>
        <begin position="53"/>
        <end position="111"/>
    </location>
</feature>
<evidence type="ECO:0000313" key="2">
    <source>
        <dbReference type="EMBL" id="KAK4464284.1"/>
    </source>
</evidence>
<dbReference type="AlphaFoldDB" id="A0AAV9HTY0"/>
<evidence type="ECO:0000256" key="1">
    <source>
        <dbReference type="SAM" id="MobiDB-lite"/>
    </source>
</evidence>